<comment type="caution">
    <text evidence="1">The sequence shown here is derived from an EMBL/GenBank/DDBJ whole genome shotgun (WGS) entry which is preliminary data.</text>
</comment>
<dbReference type="EMBL" id="AOIU01000043">
    <property type="protein sequence ID" value="ELZ21042.1"/>
    <property type="molecule type" value="Genomic_DNA"/>
</dbReference>
<name>M0CFC1_9EURY</name>
<proteinExistence type="predicted"/>
<evidence type="ECO:0000313" key="1">
    <source>
        <dbReference type="EMBL" id="ELZ21042.1"/>
    </source>
</evidence>
<organism evidence="1 2">
    <name type="scientific">Halosimplex carlsbadense 2-9-1</name>
    <dbReference type="NCBI Taxonomy" id="797114"/>
    <lineage>
        <taxon>Archaea</taxon>
        <taxon>Methanobacteriati</taxon>
        <taxon>Methanobacteriota</taxon>
        <taxon>Stenosarchaea group</taxon>
        <taxon>Halobacteria</taxon>
        <taxon>Halobacteriales</taxon>
        <taxon>Haloarculaceae</taxon>
        <taxon>Halosimplex</taxon>
    </lineage>
</organism>
<protein>
    <submittedName>
        <fullName evidence="1">Uncharacterized protein</fullName>
    </submittedName>
</protein>
<sequence>MSSISEKTSSPDMPTGKVDKLNMIHTMIHFVTFGTTPLNSLSLPQWQAISHTRVLKDLVV</sequence>
<keyword evidence="2" id="KW-1185">Reference proteome</keyword>
<evidence type="ECO:0000313" key="2">
    <source>
        <dbReference type="Proteomes" id="UP000011626"/>
    </source>
</evidence>
<dbReference type="Proteomes" id="UP000011626">
    <property type="component" value="Unassembled WGS sequence"/>
</dbReference>
<dbReference type="AlphaFoldDB" id="M0CFC1"/>
<gene>
    <name evidence="1" type="ORF">C475_18828</name>
</gene>
<accession>M0CFC1</accession>
<reference evidence="1 2" key="1">
    <citation type="journal article" date="2014" name="PLoS Genet.">
        <title>Phylogenetically driven sequencing of extremely halophilic archaea reveals strategies for static and dynamic osmo-response.</title>
        <authorList>
            <person name="Becker E.A."/>
            <person name="Seitzer P.M."/>
            <person name="Tritt A."/>
            <person name="Larsen D."/>
            <person name="Krusor M."/>
            <person name="Yao A.I."/>
            <person name="Wu D."/>
            <person name="Madern D."/>
            <person name="Eisen J.A."/>
            <person name="Darling A.E."/>
            <person name="Facciotti M.T."/>
        </authorList>
    </citation>
    <scope>NUCLEOTIDE SEQUENCE [LARGE SCALE GENOMIC DNA]</scope>
    <source>
        <strain evidence="1 2">2-9-1</strain>
    </source>
</reference>